<dbReference type="OrthoDB" id="214992at2"/>
<dbReference type="InterPro" id="IPR014719">
    <property type="entry name" value="Ribosomal_bL12_C/ClpS-like"/>
</dbReference>
<evidence type="ECO:0000313" key="3">
    <source>
        <dbReference type="EMBL" id="RCS41183.1"/>
    </source>
</evidence>
<dbReference type="AlphaFoldDB" id="A0A368KMI9"/>
<reference evidence="3 4" key="1">
    <citation type="submission" date="2018-07" db="EMBL/GenBank/DDBJ databases">
        <title>Comparative genomes isolates from brazilian mangrove.</title>
        <authorList>
            <person name="De Araujo J.E."/>
            <person name="Taketani R.G."/>
            <person name="Silva M.C.P."/>
            <person name="Lourenco M.V."/>
            <person name="Oliveira V.M."/>
            <person name="Andreote F.D."/>
        </authorList>
    </citation>
    <scope>NUCLEOTIDE SEQUENCE [LARGE SCALE GENOMIC DNA]</scope>
    <source>
        <strain evidence="3 4">HEX PRIS-MGV</strain>
    </source>
</reference>
<feature type="domain" description="Large ribosomal subunit protein bL12 C-terminal" evidence="2">
    <location>
        <begin position="17"/>
        <end position="47"/>
    </location>
</feature>
<dbReference type="Gene3D" id="3.30.1390.10">
    <property type="match status" value="1"/>
</dbReference>
<organism evidence="3 4">
    <name type="scientific">Bremerella cremea</name>
    <dbReference type="NCBI Taxonomy" id="1031537"/>
    <lineage>
        <taxon>Bacteria</taxon>
        <taxon>Pseudomonadati</taxon>
        <taxon>Planctomycetota</taxon>
        <taxon>Planctomycetia</taxon>
        <taxon>Pirellulales</taxon>
        <taxon>Pirellulaceae</taxon>
        <taxon>Bremerella</taxon>
    </lineage>
</organism>
<name>A0A368KMI9_9BACT</name>
<comment type="caution">
    <text evidence="3">The sequence shown here is derived from an EMBL/GenBank/DDBJ whole genome shotgun (WGS) entry which is preliminary data.</text>
</comment>
<dbReference type="GO" id="GO:0003735">
    <property type="term" value="F:structural constituent of ribosome"/>
    <property type="evidence" value="ECO:0007669"/>
    <property type="project" value="InterPro"/>
</dbReference>
<evidence type="ECO:0000313" key="4">
    <source>
        <dbReference type="Proteomes" id="UP000253562"/>
    </source>
</evidence>
<accession>A0A368KMI9</accession>
<proteinExistence type="predicted"/>
<protein>
    <recommendedName>
        <fullName evidence="2">Large ribosomal subunit protein bL12 C-terminal domain-containing protein</fullName>
    </recommendedName>
</protein>
<evidence type="ECO:0000256" key="1">
    <source>
        <dbReference type="SAM" id="Phobius"/>
    </source>
</evidence>
<dbReference type="RefSeq" id="WP_114372117.1">
    <property type="nucleotide sequence ID" value="NZ_QPEX01000045.1"/>
</dbReference>
<evidence type="ECO:0000259" key="2">
    <source>
        <dbReference type="Pfam" id="PF00542"/>
    </source>
</evidence>
<keyword evidence="1" id="KW-0812">Transmembrane</keyword>
<gene>
    <name evidence="3" type="ORF">DTL42_21670</name>
</gene>
<feature type="transmembrane region" description="Helical" evidence="1">
    <location>
        <begin position="63"/>
        <end position="80"/>
    </location>
</feature>
<sequence>MSEEPSSLEDIKKLLRDGQKIQAIKLLRQESGCGLKEAKDQVDAIQAKMVADGEELPKGKGCAGAAVIIVVGLGLLNWICR</sequence>
<dbReference type="Pfam" id="PF00542">
    <property type="entry name" value="Ribosomal_L12"/>
    <property type="match status" value="1"/>
</dbReference>
<dbReference type="InterPro" id="IPR013823">
    <property type="entry name" value="Ribosomal_bL12_C"/>
</dbReference>
<keyword evidence="1" id="KW-0472">Membrane</keyword>
<dbReference type="GO" id="GO:0006412">
    <property type="term" value="P:translation"/>
    <property type="evidence" value="ECO:0007669"/>
    <property type="project" value="InterPro"/>
</dbReference>
<dbReference type="Proteomes" id="UP000253562">
    <property type="component" value="Unassembled WGS sequence"/>
</dbReference>
<dbReference type="SUPFAM" id="SSF54736">
    <property type="entry name" value="ClpS-like"/>
    <property type="match status" value="1"/>
</dbReference>
<keyword evidence="1" id="KW-1133">Transmembrane helix</keyword>
<dbReference type="EMBL" id="QPEX01000045">
    <property type="protein sequence ID" value="RCS41183.1"/>
    <property type="molecule type" value="Genomic_DNA"/>
</dbReference>